<dbReference type="EMBL" id="LGTK01000001">
    <property type="protein sequence ID" value="KPH79175.1"/>
    <property type="molecule type" value="Genomic_DNA"/>
</dbReference>
<name>A0ABR5MNL4_9BACI</name>
<comment type="caution">
    <text evidence="1">The sequence shown here is derived from an EMBL/GenBank/DDBJ whole genome shotgun (WGS) entry which is preliminary data.</text>
</comment>
<dbReference type="Pfam" id="PF22116">
    <property type="entry name" value="DUF6944"/>
    <property type="match status" value="1"/>
</dbReference>
<evidence type="ECO:0008006" key="3">
    <source>
        <dbReference type="Google" id="ProtNLM"/>
    </source>
</evidence>
<dbReference type="Proteomes" id="UP000037854">
    <property type="component" value="Unassembled WGS sequence"/>
</dbReference>
<organism evidence="1 2">
    <name type="scientific">Oceanobacillus caeni</name>
    <dbReference type="NCBI Taxonomy" id="405946"/>
    <lineage>
        <taxon>Bacteria</taxon>
        <taxon>Bacillati</taxon>
        <taxon>Bacillota</taxon>
        <taxon>Bacilli</taxon>
        <taxon>Bacillales</taxon>
        <taxon>Bacillaceae</taxon>
        <taxon>Oceanobacillus</taxon>
    </lineage>
</organism>
<gene>
    <name evidence="1" type="ORF">AFL42_00215</name>
</gene>
<reference evidence="1 2" key="1">
    <citation type="submission" date="2015-07" db="EMBL/GenBank/DDBJ databases">
        <title>High-quality draft genome sequence of Oceanobacillus caeni HM6, a bacillus isolated from a human feces.</title>
        <authorList>
            <person name="Kumar J."/>
            <person name="Verma M.K."/>
            <person name="Pandey R."/>
            <person name="Bhambi M."/>
            <person name="Chauhan N."/>
        </authorList>
    </citation>
    <scope>NUCLEOTIDE SEQUENCE [LARGE SCALE GENOMIC DNA]</scope>
    <source>
        <strain evidence="1 2">HM6</strain>
    </source>
</reference>
<sequence>MSHHTVIGAWIQAVGTVINAIDPPFSEDDGKVIAKVGNILQAIGSSIISDYTSEELVKLANEVQTIGNLFVVTGLYVENINLEIQGNFIQAVGAGIGLIPAIEENDVFGFQGDFLQSIGNGIQGISGIKKEVENVNVSLLDDTGAWIQAAGSVISAIHMTIQNQKDQHSDQQLYHFIPI</sequence>
<evidence type="ECO:0000313" key="1">
    <source>
        <dbReference type="EMBL" id="KPH79175.1"/>
    </source>
</evidence>
<accession>A0ABR5MNL4</accession>
<evidence type="ECO:0000313" key="2">
    <source>
        <dbReference type="Proteomes" id="UP000037854"/>
    </source>
</evidence>
<proteinExistence type="predicted"/>
<keyword evidence="2" id="KW-1185">Reference proteome</keyword>
<protein>
    <recommendedName>
        <fullName evidence="3">LXG domain-containing protein</fullName>
    </recommendedName>
</protein>
<dbReference type="InterPro" id="IPR054224">
    <property type="entry name" value="DUF6944"/>
</dbReference>
<dbReference type="RefSeq" id="WP_060667466.1">
    <property type="nucleotide sequence ID" value="NZ_LGTK01000001.1"/>
</dbReference>